<gene>
    <name evidence="2" type="ORF">NG792_27850</name>
</gene>
<evidence type="ECO:0000256" key="1">
    <source>
        <dbReference type="SAM" id="MobiDB-lite"/>
    </source>
</evidence>
<dbReference type="EMBL" id="JAMXFA010000073">
    <property type="protein sequence ID" value="MCT7981541.1"/>
    <property type="molecule type" value="Genomic_DNA"/>
</dbReference>
<name>A0ABT2NGA3_9CYAN</name>
<comment type="caution">
    <text evidence="2">The sequence shown here is derived from an EMBL/GenBank/DDBJ whole genome shotgun (WGS) entry which is preliminary data.</text>
</comment>
<dbReference type="Proteomes" id="UP001525961">
    <property type="component" value="Unassembled WGS sequence"/>
</dbReference>
<protein>
    <recommendedName>
        <fullName evidence="4">Ribbon-helix-helix protein CopG domain-containing protein</fullName>
    </recommendedName>
</protein>
<sequence>MATKQDTAKKDPSEKAQGSKGRVQLNFRIEPDFLARVDAVAARYGISRTEVFLRSASLVCDRPELLLGESSSPSSNVLDTDSIADRVTALEEVIPLGLPRECNLEEVLSRLIDERLKALDLSSSLSSNGKVESSTQLDVMLDKAEDPEVLEDIMSSSKSSTLLDSSLIESLPCSIVTPGNGLEPIQSPSPETEATEAIGNGLENGKIAAVGESAVEVESEGTEEAIGNIEEGITANKLATKRFTTSKDKYQATQVERAWKKEAKEPGSFAKWSAGLDPDHLPWTRREDGMFYLLK</sequence>
<feature type="region of interest" description="Disordered" evidence="1">
    <location>
        <begin position="1"/>
        <end position="22"/>
    </location>
</feature>
<accession>A0ABT2NGA3</accession>
<evidence type="ECO:0008006" key="4">
    <source>
        <dbReference type="Google" id="ProtNLM"/>
    </source>
</evidence>
<dbReference type="RefSeq" id="WP_261237702.1">
    <property type="nucleotide sequence ID" value="NZ_JAMXFA010000073.1"/>
</dbReference>
<keyword evidence="3" id="KW-1185">Reference proteome</keyword>
<reference evidence="2 3" key="1">
    <citation type="journal article" date="2022" name="Front. Microbiol.">
        <title>High genomic differentiation and limited gene flow indicate recent cryptic speciation within the genus Laspinema (cyanobacteria).</title>
        <authorList>
            <person name="Stanojkovic A."/>
            <person name="Skoupy S."/>
            <person name="Skaloud P."/>
            <person name="Dvorak P."/>
        </authorList>
    </citation>
    <scope>NUCLEOTIDE SEQUENCE [LARGE SCALE GENOMIC DNA]</scope>
    <source>
        <strain evidence="2 3">D3b</strain>
    </source>
</reference>
<evidence type="ECO:0000313" key="2">
    <source>
        <dbReference type="EMBL" id="MCT7981541.1"/>
    </source>
</evidence>
<feature type="compositionally biased region" description="Basic and acidic residues" evidence="1">
    <location>
        <begin position="1"/>
        <end position="14"/>
    </location>
</feature>
<organism evidence="2 3">
    <name type="scientific">Laspinema olomoucense D3b</name>
    <dbReference type="NCBI Taxonomy" id="2953688"/>
    <lineage>
        <taxon>Bacteria</taxon>
        <taxon>Bacillati</taxon>
        <taxon>Cyanobacteriota</taxon>
        <taxon>Cyanophyceae</taxon>
        <taxon>Oscillatoriophycideae</taxon>
        <taxon>Oscillatoriales</taxon>
        <taxon>Laspinemataceae</taxon>
        <taxon>Laspinema</taxon>
        <taxon>Laspinema olomoucense</taxon>
    </lineage>
</organism>
<evidence type="ECO:0000313" key="3">
    <source>
        <dbReference type="Proteomes" id="UP001525961"/>
    </source>
</evidence>
<proteinExistence type="predicted"/>